<dbReference type="GO" id="GO:0050151">
    <property type="term" value="F:oleate hydratase activity"/>
    <property type="evidence" value="ECO:0007669"/>
    <property type="project" value="InterPro"/>
</dbReference>
<proteinExistence type="predicted"/>
<evidence type="ECO:0000256" key="2">
    <source>
        <dbReference type="SAM" id="SignalP"/>
    </source>
</evidence>
<sequence>MSKKSSKNNALVLLTLGTIAAAATVATISAQKLKDKSKIPIKSPKNINNEDRQVYFVGGGLAALAGAAYLVKDCNFKGEQIHIIEGMKVLGGSNDGEGDAVNGFVCRGGRMLNEETYENFWELFSSIPSLDMPGKSVTEEILNFDHLHPTHAQARLVDKYGVIQDVTSMRFNTTDRISLGKLLITPEEKLDDMSIEEWFRHTPHFFETNFWYMWQTTFAFQKWSSLFEFKRYMQRMIFEFSRIETLEGVTRTPYNQYESVILPLKAYLDNFGVDFSINATVTDLDFKPGDEITVTAIHIEENEGERVIELNSADVCIMINGCMTDCATLGDMLTPPQYNPSKPISYELWSKIAKKKIGLGNPEPFFGNPDETNWESFTVTCKGNKLLSLIEKFSTNIPGSGALMTFKDSNWLMSIVVSAQPHFKNQPIDTTIFWGYGLYTDKFGDYVKKPMRDCTGEEILTELLHHLHMEDQLEEIIDTVINVIPCMMPYVDAQFQPRKMTDRPNVVPKGSTNFAMISQFVEIPEDMVFTEEYSVRAARIAIYTLFNVKDKKICPVTPYKKNPRILKEALKTSYR</sequence>
<dbReference type="EMBL" id="FOMG01000034">
    <property type="protein sequence ID" value="SFD33963.1"/>
    <property type="molecule type" value="Genomic_DNA"/>
</dbReference>
<keyword evidence="1" id="KW-1133">Transmembrane helix</keyword>
<dbReference type="Pfam" id="PF06100">
    <property type="entry name" value="MCRA"/>
    <property type="match status" value="1"/>
</dbReference>
<protein>
    <submittedName>
        <fullName evidence="3">Oleate hydratase</fullName>
    </submittedName>
</protein>
<keyword evidence="2" id="KW-0732">Signal</keyword>
<dbReference type="NCBIfam" id="NF010584">
    <property type="entry name" value="PRK13977.1"/>
    <property type="match status" value="1"/>
</dbReference>
<dbReference type="InterPro" id="IPR036188">
    <property type="entry name" value="FAD/NAD-bd_sf"/>
</dbReference>
<keyword evidence="1" id="KW-0472">Membrane</keyword>
<feature type="signal peptide" evidence="2">
    <location>
        <begin position="1"/>
        <end position="22"/>
    </location>
</feature>
<dbReference type="PANTHER" id="PTHR37417">
    <property type="entry name" value="67 KDA MYOSIN-CROSS-REACTIVE ANTIGEN FAMILY PROTEIN (AFU_ORTHOLOGUE AFUA_5G09970)"/>
    <property type="match status" value="1"/>
</dbReference>
<dbReference type="AlphaFoldDB" id="A0A1I1RQW5"/>
<accession>A0A1I1RQW5</accession>
<dbReference type="OrthoDB" id="4540221at2"/>
<evidence type="ECO:0000313" key="3">
    <source>
        <dbReference type="EMBL" id="SFD33963.1"/>
    </source>
</evidence>
<dbReference type="Gene3D" id="3.30.9.80">
    <property type="match status" value="1"/>
</dbReference>
<keyword evidence="4" id="KW-1185">Reference proteome</keyword>
<dbReference type="PANTHER" id="PTHR37417:SF2">
    <property type="entry name" value="67 KDA MYOSIN-CROSS-REACTIVE ANTIGEN FAMILY PROTEIN (AFU_ORTHOLOGUE AFUA_5G09970)"/>
    <property type="match status" value="1"/>
</dbReference>
<dbReference type="InterPro" id="IPR010354">
    <property type="entry name" value="Oleate_hydratase"/>
</dbReference>
<dbReference type="STRING" id="119641.SAMN05421842_13411"/>
<dbReference type="SUPFAM" id="SSF51905">
    <property type="entry name" value="FAD/NAD(P)-binding domain"/>
    <property type="match status" value="1"/>
</dbReference>
<feature type="chain" id="PRO_5011498274" evidence="2">
    <location>
        <begin position="23"/>
        <end position="575"/>
    </location>
</feature>
<dbReference type="GO" id="GO:0071949">
    <property type="term" value="F:FAD binding"/>
    <property type="evidence" value="ECO:0007669"/>
    <property type="project" value="InterPro"/>
</dbReference>
<organism evidence="3 4">
    <name type="scientific">Clostridium uliginosum</name>
    <dbReference type="NCBI Taxonomy" id="119641"/>
    <lineage>
        <taxon>Bacteria</taxon>
        <taxon>Bacillati</taxon>
        <taxon>Bacillota</taxon>
        <taxon>Clostridia</taxon>
        <taxon>Eubacteriales</taxon>
        <taxon>Clostridiaceae</taxon>
        <taxon>Clostridium</taxon>
    </lineage>
</organism>
<reference evidence="3 4" key="1">
    <citation type="submission" date="2016-10" db="EMBL/GenBank/DDBJ databases">
        <authorList>
            <person name="de Groot N.N."/>
        </authorList>
    </citation>
    <scope>NUCLEOTIDE SEQUENCE [LARGE SCALE GENOMIC DNA]</scope>
    <source>
        <strain evidence="3 4">DSM 12992</strain>
    </source>
</reference>
<feature type="transmembrane region" description="Helical" evidence="1">
    <location>
        <begin position="54"/>
        <end position="71"/>
    </location>
</feature>
<evidence type="ECO:0000256" key="1">
    <source>
        <dbReference type="SAM" id="Phobius"/>
    </source>
</evidence>
<name>A0A1I1RQW5_9CLOT</name>
<dbReference type="GO" id="GO:0006631">
    <property type="term" value="P:fatty acid metabolic process"/>
    <property type="evidence" value="ECO:0007669"/>
    <property type="project" value="InterPro"/>
</dbReference>
<dbReference type="Proteomes" id="UP000199263">
    <property type="component" value="Unassembled WGS sequence"/>
</dbReference>
<gene>
    <name evidence="3" type="ORF">SAMN05421842_13411</name>
</gene>
<keyword evidence="1" id="KW-0812">Transmembrane</keyword>
<dbReference type="Gene3D" id="3.50.50.60">
    <property type="entry name" value="FAD/NAD(P)-binding domain"/>
    <property type="match status" value="2"/>
</dbReference>
<dbReference type="RefSeq" id="WP_090094051.1">
    <property type="nucleotide sequence ID" value="NZ_FOMG01000034.1"/>
</dbReference>
<evidence type="ECO:0000313" key="4">
    <source>
        <dbReference type="Proteomes" id="UP000199263"/>
    </source>
</evidence>